<dbReference type="GO" id="GO:0006508">
    <property type="term" value="P:proteolysis"/>
    <property type="evidence" value="ECO:0007669"/>
    <property type="project" value="UniProtKB-KW"/>
</dbReference>
<organism evidence="4">
    <name type="scientific">mine drainage metagenome</name>
    <dbReference type="NCBI Taxonomy" id="410659"/>
    <lineage>
        <taxon>unclassified sequences</taxon>
        <taxon>metagenomes</taxon>
        <taxon>ecological metagenomes</taxon>
    </lineage>
</organism>
<keyword evidence="4" id="KW-0378">Hydrolase</keyword>
<comment type="caution">
    <text evidence="4">The sequence shown here is derived from an EMBL/GenBank/DDBJ whole genome shotgun (WGS) entry which is preliminary data.</text>
</comment>
<name>A0A1J5R547_9ZZZZ</name>
<proteinExistence type="predicted"/>
<dbReference type="SUPFAM" id="SSF48452">
    <property type="entry name" value="TPR-like"/>
    <property type="match status" value="1"/>
</dbReference>
<accession>A0A1J5R547</accession>
<dbReference type="PANTHER" id="PTHR44858:SF1">
    <property type="entry name" value="UDP-N-ACETYLGLUCOSAMINE--PEPTIDE N-ACETYLGLUCOSAMINYLTRANSFERASE SPINDLY-RELATED"/>
    <property type="match status" value="1"/>
</dbReference>
<dbReference type="Gene3D" id="1.25.40.10">
    <property type="entry name" value="Tetratricopeptide repeat domain"/>
    <property type="match status" value="1"/>
</dbReference>
<dbReference type="InterPro" id="IPR011990">
    <property type="entry name" value="TPR-like_helical_dom_sf"/>
</dbReference>
<dbReference type="AlphaFoldDB" id="A0A1J5R547"/>
<dbReference type="Pfam" id="PF24125">
    <property type="entry name" value="Cds6_C"/>
    <property type="match status" value="1"/>
</dbReference>
<dbReference type="SMART" id="SM00028">
    <property type="entry name" value="TPR"/>
    <property type="match status" value="2"/>
</dbReference>
<keyword evidence="2" id="KW-0802">TPR repeat</keyword>
<dbReference type="GO" id="GO:0008233">
    <property type="term" value="F:peptidase activity"/>
    <property type="evidence" value="ECO:0007669"/>
    <property type="project" value="UniProtKB-KW"/>
</dbReference>
<evidence type="ECO:0000256" key="2">
    <source>
        <dbReference type="ARBA" id="ARBA00022803"/>
    </source>
</evidence>
<dbReference type="InterPro" id="IPR032710">
    <property type="entry name" value="NTF2-like_dom_sf"/>
</dbReference>
<gene>
    <name evidence="4" type="primary">bepA_62</name>
    <name evidence="4" type="ORF">GALL_349020</name>
</gene>
<feature type="domain" description="Cds6 C-terminal" evidence="3">
    <location>
        <begin position="265"/>
        <end position="366"/>
    </location>
</feature>
<dbReference type="Pfam" id="PF13432">
    <property type="entry name" value="TPR_16"/>
    <property type="match status" value="1"/>
</dbReference>
<dbReference type="InterPro" id="IPR056203">
    <property type="entry name" value="Cds6_C"/>
</dbReference>
<evidence type="ECO:0000313" key="4">
    <source>
        <dbReference type="EMBL" id="OIQ83293.1"/>
    </source>
</evidence>
<sequence length="371" mass="40105">MLIELAPQKSFEKYITMPIRFSKLSVPLLVVLLSASFTVRGDEIKDISQLVSQGQNEQALEKLDVYLATHPNEVQGQFLKGVALAETGKSGDAIRLFTGITSTHPELPEPYNNLAVIYAGQGQYDKARDALEMAIRTNPSYATAHENLGDVYAHMASDAYDKALQLDKGKTRTQTKLAMVKELYSRGAARPAPLAAKAVAPPAHAVAVPPPAAVAAKPVVPAPAAPAPVAVKPAPAKSAVVSVVQPVREPKANPGQVDQKQVLEDTVRGWARAWSAKSVDGYLAYYGAGFKVPGGGSRSAWEKMRRERIGIPAPIKVELSGIRIRMEADDRATVSFRQSYRAGDVAKRTSKSLVLKKGGDKWFIEQELTDR</sequence>
<dbReference type="InterPro" id="IPR019734">
    <property type="entry name" value="TPR_rpt"/>
</dbReference>
<dbReference type="Pfam" id="PF13414">
    <property type="entry name" value="TPR_11"/>
    <property type="match status" value="1"/>
</dbReference>
<protein>
    <submittedName>
        <fullName evidence="4">Beta-barrel assembly-enhancing protease</fullName>
    </submittedName>
</protein>
<dbReference type="PROSITE" id="PS50005">
    <property type="entry name" value="TPR"/>
    <property type="match status" value="1"/>
</dbReference>
<dbReference type="SUPFAM" id="SSF54427">
    <property type="entry name" value="NTF2-like"/>
    <property type="match status" value="1"/>
</dbReference>
<reference evidence="4" key="1">
    <citation type="submission" date="2016-10" db="EMBL/GenBank/DDBJ databases">
        <title>Sequence of Gallionella enrichment culture.</title>
        <authorList>
            <person name="Poehlein A."/>
            <person name="Muehling M."/>
            <person name="Daniel R."/>
        </authorList>
    </citation>
    <scope>NUCLEOTIDE SEQUENCE</scope>
</reference>
<dbReference type="Gene3D" id="3.10.450.50">
    <property type="match status" value="1"/>
</dbReference>
<keyword evidence="4" id="KW-0645">Protease</keyword>
<evidence type="ECO:0000256" key="1">
    <source>
        <dbReference type="ARBA" id="ARBA00022737"/>
    </source>
</evidence>
<dbReference type="PANTHER" id="PTHR44858">
    <property type="entry name" value="TETRATRICOPEPTIDE REPEAT PROTEIN 6"/>
    <property type="match status" value="1"/>
</dbReference>
<evidence type="ECO:0000259" key="3">
    <source>
        <dbReference type="Pfam" id="PF24125"/>
    </source>
</evidence>
<keyword evidence="1" id="KW-0677">Repeat</keyword>
<dbReference type="EMBL" id="MLJW01000716">
    <property type="protein sequence ID" value="OIQ83293.1"/>
    <property type="molecule type" value="Genomic_DNA"/>
</dbReference>
<dbReference type="InterPro" id="IPR050498">
    <property type="entry name" value="Ycf3"/>
</dbReference>